<feature type="region of interest" description="Disordered" evidence="6">
    <location>
        <begin position="1260"/>
        <end position="1282"/>
    </location>
</feature>
<dbReference type="PANTHER" id="PTHR14226:SF66">
    <property type="entry name" value="TRIACYLGLYCEROL LIPASE PTL2"/>
    <property type="match status" value="1"/>
</dbReference>
<feature type="region of interest" description="Disordered" evidence="6">
    <location>
        <begin position="1351"/>
        <end position="1404"/>
    </location>
</feature>
<organism evidence="9 10">
    <name type="scientific">Pisolithus tinctorius Marx 270</name>
    <dbReference type="NCBI Taxonomy" id="870435"/>
    <lineage>
        <taxon>Eukaryota</taxon>
        <taxon>Fungi</taxon>
        <taxon>Dikarya</taxon>
        <taxon>Basidiomycota</taxon>
        <taxon>Agaricomycotina</taxon>
        <taxon>Agaricomycetes</taxon>
        <taxon>Agaricomycetidae</taxon>
        <taxon>Boletales</taxon>
        <taxon>Sclerodermatineae</taxon>
        <taxon>Pisolithaceae</taxon>
        <taxon>Pisolithus</taxon>
    </lineage>
</organism>
<dbReference type="Gene3D" id="3.40.1090.10">
    <property type="entry name" value="Cytosolic phospholipase A2 catalytic domain"/>
    <property type="match status" value="2"/>
</dbReference>
<protein>
    <recommendedName>
        <fullName evidence="8">PNPLA domain-containing protein</fullName>
    </recommendedName>
</protein>
<dbReference type="InterPro" id="IPR032705">
    <property type="entry name" value="ORC4_C"/>
</dbReference>
<dbReference type="Proteomes" id="UP000054217">
    <property type="component" value="Unassembled WGS sequence"/>
</dbReference>
<gene>
    <name evidence="9" type="ORF">M404DRAFT_19671</name>
</gene>
<dbReference type="Pfam" id="PF14629">
    <property type="entry name" value="ORC4_C"/>
    <property type="match status" value="1"/>
</dbReference>
<feature type="active site" description="Nucleophile" evidence="5">
    <location>
        <position position="928"/>
    </location>
</feature>
<feature type="region of interest" description="Disordered" evidence="6">
    <location>
        <begin position="1298"/>
        <end position="1330"/>
    </location>
</feature>
<evidence type="ECO:0000256" key="7">
    <source>
        <dbReference type="SAM" id="Phobius"/>
    </source>
</evidence>
<feature type="compositionally biased region" description="Polar residues" evidence="6">
    <location>
        <begin position="1351"/>
        <end position="1362"/>
    </location>
</feature>
<dbReference type="GO" id="GO:0006641">
    <property type="term" value="P:triglyceride metabolic process"/>
    <property type="evidence" value="ECO:0007669"/>
    <property type="project" value="UniProtKB-ARBA"/>
</dbReference>
<evidence type="ECO:0000256" key="6">
    <source>
        <dbReference type="SAM" id="MobiDB-lite"/>
    </source>
</evidence>
<feature type="active site" description="Proton acceptor" evidence="5">
    <location>
        <position position="1073"/>
    </location>
</feature>
<dbReference type="GO" id="GO:0004806">
    <property type="term" value="F:triacylglycerol lipase activity"/>
    <property type="evidence" value="ECO:0007669"/>
    <property type="project" value="InterPro"/>
</dbReference>
<feature type="transmembrane region" description="Helical" evidence="7">
    <location>
        <begin position="720"/>
        <end position="740"/>
    </location>
</feature>
<name>A0A0C3PVU4_PISTI</name>
<dbReference type="PROSITE" id="PS51635">
    <property type="entry name" value="PNPLA"/>
    <property type="match status" value="1"/>
</dbReference>
<dbReference type="HOGENOM" id="CLU_254114_0_0_1"/>
<dbReference type="InterPro" id="IPR041664">
    <property type="entry name" value="AAA_16"/>
</dbReference>
<dbReference type="InterPro" id="IPR027417">
    <property type="entry name" value="P-loop_NTPase"/>
</dbReference>
<evidence type="ECO:0000256" key="1">
    <source>
        <dbReference type="ARBA" id="ARBA00006104"/>
    </source>
</evidence>
<dbReference type="InParanoid" id="A0A0C3PVU4"/>
<keyword evidence="10" id="KW-1185">Reference proteome</keyword>
<comment type="caution">
    <text evidence="5">Lacks conserved residue(s) required for the propagation of feature annotation.</text>
</comment>
<dbReference type="GO" id="GO:0016042">
    <property type="term" value="P:lipid catabolic process"/>
    <property type="evidence" value="ECO:0007669"/>
    <property type="project" value="UniProtKB-UniRule"/>
</dbReference>
<keyword evidence="7" id="KW-0812">Transmembrane</keyword>
<dbReference type="STRING" id="870435.A0A0C3PVU4"/>
<dbReference type="CDD" id="cd07232">
    <property type="entry name" value="Pat_PLPL"/>
    <property type="match status" value="1"/>
</dbReference>
<evidence type="ECO:0000256" key="5">
    <source>
        <dbReference type="PROSITE-ProRule" id="PRU01161"/>
    </source>
</evidence>
<dbReference type="Gene3D" id="3.40.50.300">
    <property type="entry name" value="P-loop containing nucleotide triphosphate hydrolases"/>
    <property type="match status" value="1"/>
</dbReference>
<evidence type="ECO:0000256" key="4">
    <source>
        <dbReference type="ARBA" id="ARBA00023098"/>
    </source>
</evidence>
<keyword evidence="3 5" id="KW-0442">Lipid degradation</keyword>
<dbReference type="OrthoDB" id="15478at2759"/>
<evidence type="ECO:0000256" key="2">
    <source>
        <dbReference type="ARBA" id="ARBA00022801"/>
    </source>
</evidence>
<keyword evidence="2 5" id="KW-0378">Hydrolase</keyword>
<proteinExistence type="inferred from homology"/>
<evidence type="ECO:0000259" key="8">
    <source>
        <dbReference type="PROSITE" id="PS51635"/>
    </source>
</evidence>
<dbReference type="InterPro" id="IPR050301">
    <property type="entry name" value="NTE"/>
</dbReference>
<dbReference type="InterPro" id="IPR016035">
    <property type="entry name" value="Acyl_Trfase/lysoPLipase"/>
</dbReference>
<dbReference type="InterPro" id="IPR002641">
    <property type="entry name" value="PNPLA_dom"/>
</dbReference>
<accession>A0A0C3PVU4</accession>
<dbReference type="PANTHER" id="PTHR14226">
    <property type="entry name" value="NEUROPATHY TARGET ESTERASE/SWISS CHEESE D.MELANOGASTER"/>
    <property type="match status" value="1"/>
</dbReference>
<evidence type="ECO:0000313" key="10">
    <source>
        <dbReference type="Proteomes" id="UP000054217"/>
    </source>
</evidence>
<sequence length="1404" mass="155703">MPKRKAPEDASTATQPSPPKRTIHHKASKSVAKASQGIPSTVLAPEQRTLVDAPVTPRAARSKRTRPENDLASANSPKPSVAKRKLHGEHHSGSLSRPLQSSSQVLPVDLTDYLRLQQRAILASLQTSNPFSDEDGDEPPSANSIASRQLQDLLTGSVIRGEGNSCLLLGPRGSGKTTIIEQAIESLSDKPIVVRLSGHAQRNDRSALREIARQLSLQTGRSFLNDIDAVDENHNPFSDPIPSASLPPPSHLPALVSMLPTLSRPIIVILDGFDLFAQHARQSLLYCLLDTVQSCRVGQGSNGLAVIGVTSRLDAISLLEKRVKSRFSGRVLRTAPPIKLCHWMNLSRRALCVPIESGDEEWVDMWNLAVDKFLADRKVAEVIADTFALTRDVRMLQNLLVGRSSLQLHGCQMFDQVRVVAELRPSSPFPTLSSLTSALAAHRGAHFPDPCTLPYPSICLLIAAMHAQTAGHDQVTFEMLYDMFREQLRASAAAPIQIEGGSIGMARCTREVLMTSFERLLAVGMFLGVAPASVNITPEFTRRGRRVSRNGFTKRVSSLSSFGVVYMDTCIMHVIFDLTLHVLRIAPHQDGSPSFRRQSGARPGKLTSHYHSVTLSLTLLPSDGIGMKQTSSLFDADYVDESHIDAFVAALRSDELGGTDLLAAASPNIHPSTPVPHSPRVQKVSALSDFAPVYLKVKRRRKGEKPAVLRQDWLFLILRWPLLCFIFAVIFVQFSFYVVIRQLVNTKEWLTAWRGPKGLLRKRLRAAQTYDEWKAAAQALDEYLGFDEWKKTDEDSFYDWKLIRKVNRSLRILREKKDVRGVLGVLETCVRNNFAGVESSRLYSETFFGSKALIESYYNEQERALQFVRESGELSNEEKKRFFKSASTNLGTSALCLSGGASFGYYHFGVVKAFLDTGLLPRVITGTSAGGLIAALVCTRTDAELRTLLVPELAHKLTACEEPFGIWITRFMKTGARFDSVAWARKCTFLTRGSMTFREAFMRTGRILNISVIPADRHSPTKLLNYLTAPDTIIWSAVLASAAVPGILNPVVLMQKLQDGRIVPWNWGSKFKDGSLRVDIPIQALNLYFNGITFRWFPIPTVIRDLELLPQILGQDWSSVFLQRFDGAVTIWPKTRLWDWFRILSDPDPTELERVMRVGQVVTWPKLHMIENRYRIEKQILLGRQAVRRAIQRAQPSPSAVDTDGIVVNGNNLPEPITGINLPTAMKDTEPLLPMDTDTESAFADKGTAWYFRRGRPTAAASVESGGSTPNCDGFLKNDPLRSPTLRRKWASDLLDQRYNVDDPSPSNRPPTPDPPLPADPRRANHPASPSFFTRLRRSSLSALKMPFSAQQKFSEASSGRSPSPDREGAAWSSDTSSEDGFSLDDRTCTNVPVDADGAGLEYL</sequence>
<reference evidence="9 10" key="1">
    <citation type="submission" date="2014-04" db="EMBL/GenBank/DDBJ databases">
        <authorList>
            <consortium name="DOE Joint Genome Institute"/>
            <person name="Kuo A."/>
            <person name="Kohler A."/>
            <person name="Costa M.D."/>
            <person name="Nagy L.G."/>
            <person name="Floudas D."/>
            <person name="Copeland A."/>
            <person name="Barry K.W."/>
            <person name="Cichocki N."/>
            <person name="Veneault-Fourrey C."/>
            <person name="LaButti K."/>
            <person name="Lindquist E.A."/>
            <person name="Lipzen A."/>
            <person name="Lundell T."/>
            <person name="Morin E."/>
            <person name="Murat C."/>
            <person name="Sun H."/>
            <person name="Tunlid A."/>
            <person name="Henrissat B."/>
            <person name="Grigoriev I.V."/>
            <person name="Hibbett D.S."/>
            <person name="Martin F."/>
            <person name="Nordberg H.P."/>
            <person name="Cantor M.N."/>
            <person name="Hua S.X."/>
        </authorList>
    </citation>
    <scope>NUCLEOTIDE SEQUENCE [LARGE SCALE GENOMIC DNA]</scope>
    <source>
        <strain evidence="9 10">Marx 270</strain>
    </source>
</reference>
<dbReference type="SMART" id="SM00382">
    <property type="entry name" value="AAA"/>
    <property type="match status" value="1"/>
</dbReference>
<dbReference type="Pfam" id="PF11815">
    <property type="entry name" value="DUF3336"/>
    <property type="match status" value="1"/>
</dbReference>
<dbReference type="InterPro" id="IPR003593">
    <property type="entry name" value="AAA+_ATPase"/>
</dbReference>
<dbReference type="Pfam" id="PF01734">
    <property type="entry name" value="Patatin"/>
    <property type="match status" value="1"/>
</dbReference>
<keyword evidence="7" id="KW-0472">Membrane</keyword>
<keyword evidence="7" id="KW-1133">Transmembrane helix</keyword>
<evidence type="ECO:0000256" key="3">
    <source>
        <dbReference type="ARBA" id="ARBA00022963"/>
    </source>
</evidence>
<dbReference type="SUPFAM" id="SSF52540">
    <property type="entry name" value="P-loop containing nucleoside triphosphate hydrolases"/>
    <property type="match status" value="1"/>
</dbReference>
<feature type="short sequence motif" description="GXSXG" evidence="5">
    <location>
        <begin position="926"/>
        <end position="930"/>
    </location>
</feature>
<reference evidence="10" key="2">
    <citation type="submission" date="2015-01" db="EMBL/GenBank/DDBJ databases">
        <title>Evolutionary Origins and Diversification of the Mycorrhizal Mutualists.</title>
        <authorList>
            <consortium name="DOE Joint Genome Institute"/>
            <consortium name="Mycorrhizal Genomics Consortium"/>
            <person name="Kohler A."/>
            <person name="Kuo A."/>
            <person name="Nagy L.G."/>
            <person name="Floudas D."/>
            <person name="Copeland A."/>
            <person name="Barry K.W."/>
            <person name="Cichocki N."/>
            <person name="Veneault-Fourrey C."/>
            <person name="LaButti K."/>
            <person name="Lindquist E.A."/>
            <person name="Lipzen A."/>
            <person name="Lundell T."/>
            <person name="Morin E."/>
            <person name="Murat C."/>
            <person name="Riley R."/>
            <person name="Ohm R."/>
            <person name="Sun H."/>
            <person name="Tunlid A."/>
            <person name="Henrissat B."/>
            <person name="Grigoriev I.V."/>
            <person name="Hibbett D.S."/>
            <person name="Martin F."/>
        </authorList>
    </citation>
    <scope>NUCLEOTIDE SEQUENCE [LARGE SCALE GENOMIC DNA]</scope>
    <source>
        <strain evidence="10">Marx 270</strain>
    </source>
</reference>
<dbReference type="Pfam" id="PF13191">
    <property type="entry name" value="AAA_16"/>
    <property type="match status" value="1"/>
</dbReference>
<dbReference type="SUPFAM" id="SSF52151">
    <property type="entry name" value="FabD/lysophospholipase-like"/>
    <property type="match status" value="1"/>
</dbReference>
<keyword evidence="4 5" id="KW-0443">Lipid metabolism</keyword>
<feature type="domain" description="PNPLA" evidence="8">
    <location>
        <begin position="895"/>
        <end position="1086"/>
    </location>
</feature>
<dbReference type="EMBL" id="KN831947">
    <property type="protein sequence ID" value="KIO12989.1"/>
    <property type="molecule type" value="Genomic_DNA"/>
</dbReference>
<comment type="similarity">
    <text evidence="1">Belongs to the PLPL family.</text>
</comment>
<evidence type="ECO:0000313" key="9">
    <source>
        <dbReference type="EMBL" id="KIO12989.1"/>
    </source>
</evidence>
<feature type="region of interest" description="Disordered" evidence="6">
    <location>
        <begin position="1"/>
        <end position="101"/>
    </location>
</feature>
<dbReference type="InterPro" id="IPR021771">
    <property type="entry name" value="Triacylglycerol_lipase_N"/>
</dbReference>
<feature type="compositionally biased region" description="Pro residues" evidence="6">
    <location>
        <begin position="1307"/>
        <end position="1319"/>
    </location>
</feature>